<gene>
    <name evidence="2" type="ORF">GCM10023183_15450</name>
</gene>
<comment type="caution">
    <text evidence="2">The sequence shown here is derived from an EMBL/GenBank/DDBJ whole genome shotgun (WGS) entry which is preliminary data.</text>
</comment>
<evidence type="ECO:0000313" key="2">
    <source>
        <dbReference type="EMBL" id="GAA4303130.1"/>
    </source>
</evidence>
<proteinExistence type="predicted"/>
<feature type="domain" description="DUF695" evidence="1">
    <location>
        <begin position="33"/>
        <end position="135"/>
    </location>
</feature>
<accession>A0ABP8FG98</accession>
<dbReference type="Proteomes" id="UP001501844">
    <property type="component" value="Unassembled WGS sequence"/>
</dbReference>
<name>A0ABP8FG98_9BACT</name>
<keyword evidence="3" id="KW-1185">Reference proteome</keyword>
<organism evidence="2 3">
    <name type="scientific">Nibribacter koreensis</name>
    <dbReference type="NCBI Taxonomy" id="1084519"/>
    <lineage>
        <taxon>Bacteria</taxon>
        <taxon>Pseudomonadati</taxon>
        <taxon>Bacteroidota</taxon>
        <taxon>Cytophagia</taxon>
        <taxon>Cytophagales</taxon>
        <taxon>Hymenobacteraceae</taxon>
        <taxon>Nibribacter</taxon>
    </lineage>
</organism>
<evidence type="ECO:0000313" key="3">
    <source>
        <dbReference type="Proteomes" id="UP001501844"/>
    </source>
</evidence>
<evidence type="ECO:0000259" key="1">
    <source>
        <dbReference type="Pfam" id="PF05117"/>
    </source>
</evidence>
<dbReference type="InterPro" id="IPR016097">
    <property type="entry name" value="DUF695"/>
</dbReference>
<protein>
    <recommendedName>
        <fullName evidence="1">DUF695 domain-containing protein</fullName>
    </recommendedName>
</protein>
<dbReference type="Pfam" id="PF05117">
    <property type="entry name" value="DUF695"/>
    <property type="match status" value="1"/>
</dbReference>
<reference evidence="3" key="1">
    <citation type="journal article" date="2019" name="Int. J. Syst. Evol. Microbiol.">
        <title>The Global Catalogue of Microorganisms (GCM) 10K type strain sequencing project: providing services to taxonomists for standard genome sequencing and annotation.</title>
        <authorList>
            <consortium name="The Broad Institute Genomics Platform"/>
            <consortium name="The Broad Institute Genome Sequencing Center for Infectious Disease"/>
            <person name="Wu L."/>
            <person name="Ma J."/>
        </authorList>
    </citation>
    <scope>NUCLEOTIDE SEQUENCE [LARGE SCALE GENOMIC DNA]</scope>
    <source>
        <strain evidence="3">JCM 17917</strain>
    </source>
</reference>
<sequence>MEENSWFTTEVEYDGYPLLLRKPNHPNIWSFQNNYTQIVRLSHSLDHVNSNGLPTADYNTSLSEFDGETIRLFDPKKEGIIFLIETFGGSRNYWFFTLPTADYSTKFKNLQERHKDKDLEVTSREDKNWNFIKDYPFRLYQK</sequence>
<dbReference type="EMBL" id="BAABGX010000002">
    <property type="protein sequence ID" value="GAA4303130.1"/>
    <property type="molecule type" value="Genomic_DNA"/>
</dbReference>